<reference evidence="7 8" key="1">
    <citation type="submission" date="2021-12" db="EMBL/GenBank/DDBJ databases">
        <title>Genome sequencing of bacteria with rrn-lacking chromosome and rrn-plasmid.</title>
        <authorList>
            <person name="Anda M."/>
            <person name="Iwasaki W."/>
        </authorList>
    </citation>
    <scope>NUCLEOTIDE SEQUENCE [LARGE SCALE GENOMIC DNA]</scope>
    <source>
        <strain evidence="7 8">DSM 100852</strain>
    </source>
</reference>
<feature type="transmembrane region" description="Helical" evidence="5">
    <location>
        <begin position="156"/>
        <end position="174"/>
    </location>
</feature>
<dbReference type="EMBL" id="AP025314">
    <property type="protein sequence ID" value="BDD07932.1"/>
    <property type="molecule type" value="Genomic_DNA"/>
</dbReference>
<feature type="transmembrane region" description="Helical" evidence="5">
    <location>
        <begin position="83"/>
        <end position="102"/>
    </location>
</feature>
<evidence type="ECO:0000256" key="3">
    <source>
        <dbReference type="ARBA" id="ARBA00022989"/>
    </source>
</evidence>
<keyword evidence="2 5" id="KW-0812">Transmembrane</keyword>
<keyword evidence="3 5" id="KW-1133">Transmembrane helix</keyword>
<comment type="subcellular location">
    <subcellularLocation>
        <location evidence="1">Membrane</location>
        <topology evidence="1">Multi-pass membrane protein</topology>
    </subcellularLocation>
</comment>
<dbReference type="Proteomes" id="UP001348817">
    <property type="component" value="Chromosome"/>
</dbReference>
<evidence type="ECO:0000313" key="7">
    <source>
        <dbReference type="EMBL" id="BDD07932.1"/>
    </source>
</evidence>
<keyword evidence="4 5" id="KW-0472">Membrane</keyword>
<keyword evidence="8" id="KW-1185">Reference proteome</keyword>
<sequence>MKTLDKIVRWGLGAIFIFSGMVKLNDPAGTAIKMQEYFEVFSADFSPLFHHLIPHALPLALVICLLEVMLGWALLIRYRLRTTLWILLALIVYFGFLTYYSAAYNKVTDCGCFGDAIPLTPWQSFGKDVIFGVMALYLIIRGKSIFPPSQKKSQGGLLMALLTVANLYIGYRAIEHLPFVDFRPYKVGVNIPKAMQPSAEYRYLYLMEKGGKEYEFDKWPTDTTYKYKDMILLNPEAEPKITDFSVWNDEGDFTQQLFKGDWLVIVMNDASQEHAYIPALDQIKILAEKGEKKGIRPIILTASSEAEIDKLRHDKQLGFPVIYGDKTVLKTIIRSNPGLVLISSGTIKGKWHYNDTPSIGEVMSDLKSK</sequence>
<feature type="transmembrane region" description="Helical" evidence="5">
    <location>
        <begin position="122"/>
        <end position="140"/>
    </location>
</feature>
<dbReference type="NCBIfam" id="NF045576">
    <property type="entry name" value="BT_3928_fam"/>
    <property type="match status" value="1"/>
</dbReference>
<feature type="transmembrane region" description="Helical" evidence="5">
    <location>
        <begin position="56"/>
        <end position="76"/>
    </location>
</feature>
<feature type="domain" description="Methylamine utilisation protein MauE" evidence="6">
    <location>
        <begin position="1"/>
        <end position="140"/>
    </location>
</feature>
<evidence type="ECO:0000256" key="2">
    <source>
        <dbReference type="ARBA" id="ARBA00022692"/>
    </source>
</evidence>
<dbReference type="RefSeq" id="WP_338393224.1">
    <property type="nucleotide sequence ID" value="NZ_AP025314.1"/>
</dbReference>
<dbReference type="Pfam" id="PF07291">
    <property type="entry name" value="MauE"/>
    <property type="match status" value="1"/>
</dbReference>
<evidence type="ECO:0000259" key="6">
    <source>
        <dbReference type="Pfam" id="PF07291"/>
    </source>
</evidence>
<proteinExistence type="predicted"/>
<dbReference type="GO" id="GO:0016020">
    <property type="term" value="C:membrane"/>
    <property type="evidence" value="ECO:0007669"/>
    <property type="project" value="UniProtKB-SubCell"/>
</dbReference>
<dbReference type="AlphaFoldDB" id="A0AAU9CJ91"/>
<organism evidence="7 8">
    <name type="scientific">Fulvitalea axinellae</name>
    <dbReference type="NCBI Taxonomy" id="1182444"/>
    <lineage>
        <taxon>Bacteria</taxon>
        <taxon>Pseudomonadati</taxon>
        <taxon>Bacteroidota</taxon>
        <taxon>Cytophagia</taxon>
        <taxon>Cytophagales</taxon>
        <taxon>Persicobacteraceae</taxon>
        <taxon>Fulvitalea</taxon>
    </lineage>
</organism>
<dbReference type="GO" id="GO:0030416">
    <property type="term" value="P:methylamine metabolic process"/>
    <property type="evidence" value="ECO:0007669"/>
    <property type="project" value="InterPro"/>
</dbReference>
<dbReference type="KEGG" id="fax:FUAX_03640"/>
<evidence type="ECO:0000256" key="5">
    <source>
        <dbReference type="SAM" id="Phobius"/>
    </source>
</evidence>
<feature type="transmembrane region" description="Helical" evidence="5">
    <location>
        <begin position="7"/>
        <end position="24"/>
    </location>
</feature>
<dbReference type="InterPro" id="IPR009908">
    <property type="entry name" value="Methylamine_util_MauE"/>
</dbReference>
<protein>
    <recommendedName>
        <fullName evidence="6">Methylamine utilisation protein MauE domain-containing protein</fullName>
    </recommendedName>
</protein>
<name>A0AAU9CJ91_9BACT</name>
<gene>
    <name evidence="7" type="ORF">FUAX_03640</name>
</gene>
<evidence type="ECO:0000313" key="8">
    <source>
        <dbReference type="Proteomes" id="UP001348817"/>
    </source>
</evidence>
<evidence type="ECO:0000256" key="1">
    <source>
        <dbReference type="ARBA" id="ARBA00004141"/>
    </source>
</evidence>
<accession>A0AAU9CJ91</accession>
<evidence type="ECO:0000256" key="4">
    <source>
        <dbReference type="ARBA" id="ARBA00023136"/>
    </source>
</evidence>